<evidence type="ECO:0000259" key="4">
    <source>
        <dbReference type="PROSITE" id="PS50932"/>
    </source>
</evidence>
<dbReference type="SUPFAM" id="SSF53822">
    <property type="entry name" value="Periplasmic binding protein-like I"/>
    <property type="match status" value="1"/>
</dbReference>
<dbReference type="Pfam" id="PF13377">
    <property type="entry name" value="Peripla_BP_3"/>
    <property type="match status" value="1"/>
</dbReference>
<dbReference type="InterPro" id="IPR000843">
    <property type="entry name" value="HTH_LacI"/>
</dbReference>
<dbReference type="PANTHER" id="PTHR30146">
    <property type="entry name" value="LACI-RELATED TRANSCRIPTIONAL REPRESSOR"/>
    <property type="match status" value="1"/>
</dbReference>
<dbReference type="InterPro" id="IPR028082">
    <property type="entry name" value="Peripla_BP_I"/>
</dbReference>
<dbReference type="GO" id="GO:0003700">
    <property type="term" value="F:DNA-binding transcription factor activity"/>
    <property type="evidence" value="ECO:0007669"/>
    <property type="project" value="TreeGrafter"/>
</dbReference>
<dbReference type="Proteomes" id="UP001155240">
    <property type="component" value="Unassembled WGS sequence"/>
</dbReference>
<dbReference type="InterPro" id="IPR046335">
    <property type="entry name" value="LacI/GalR-like_sensor"/>
</dbReference>
<reference evidence="5" key="1">
    <citation type="submission" date="2022-06" db="EMBL/GenBank/DDBJ databases">
        <title>Whole genome shotgun sequencing (WGS) of Rathayibacter sp. ZW T2_19, isolated from stored onions (Allium cepa).</title>
        <authorList>
            <person name="Stoll D.A."/>
            <person name="Huch M."/>
        </authorList>
    </citation>
    <scope>NUCLEOTIDE SEQUENCE</scope>
    <source>
        <strain evidence="5">ZW T2_19</strain>
    </source>
</reference>
<dbReference type="CDD" id="cd06267">
    <property type="entry name" value="PBP1_LacI_sugar_binding-like"/>
    <property type="match status" value="1"/>
</dbReference>
<feature type="domain" description="HTH lacI-type" evidence="4">
    <location>
        <begin position="8"/>
        <end position="63"/>
    </location>
</feature>
<dbReference type="CDD" id="cd01392">
    <property type="entry name" value="HTH_LacI"/>
    <property type="match status" value="1"/>
</dbReference>
<evidence type="ECO:0000256" key="3">
    <source>
        <dbReference type="ARBA" id="ARBA00023163"/>
    </source>
</evidence>
<dbReference type="Pfam" id="PF00356">
    <property type="entry name" value="LacI"/>
    <property type="match status" value="1"/>
</dbReference>
<evidence type="ECO:0000256" key="1">
    <source>
        <dbReference type="ARBA" id="ARBA00023015"/>
    </source>
</evidence>
<dbReference type="SUPFAM" id="SSF47413">
    <property type="entry name" value="lambda repressor-like DNA-binding domains"/>
    <property type="match status" value="1"/>
</dbReference>
<dbReference type="GO" id="GO:0000976">
    <property type="term" value="F:transcription cis-regulatory region binding"/>
    <property type="evidence" value="ECO:0007669"/>
    <property type="project" value="TreeGrafter"/>
</dbReference>
<evidence type="ECO:0000313" key="6">
    <source>
        <dbReference type="Proteomes" id="UP001155240"/>
    </source>
</evidence>
<organism evidence="5 6">
    <name type="scientific">Rathayibacter rubneri</name>
    <dbReference type="NCBI Taxonomy" id="2950106"/>
    <lineage>
        <taxon>Bacteria</taxon>
        <taxon>Bacillati</taxon>
        <taxon>Actinomycetota</taxon>
        <taxon>Actinomycetes</taxon>
        <taxon>Micrococcales</taxon>
        <taxon>Microbacteriaceae</taxon>
        <taxon>Rathayibacter</taxon>
    </lineage>
</organism>
<dbReference type="SMART" id="SM00354">
    <property type="entry name" value="HTH_LACI"/>
    <property type="match status" value="1"/>
</dbReference>
<dbReference type="Gene3D" id="3.40.50.2300">
    <property type="match status" value="2"/>
</dbReference>
<dbReference type="PROSITE" id="PS50932">
    <property type="entry name" value="HTH_LACI_2"/>
    <property type="match status" value="1"/>
</dbReference>
<evidence type="ECO:0000313" key="5">
    <source>
        <dbReference type="EMBL" id="MCM6761348.1"/>
    </source>
</evidence>
<dbReference type="PANTHER" id="PTHR30146:SF109">
    <property type="entry name" value="HTH-TYPE TRANSCRIPTIONAL REGULATOR GALS"/>
    <property type="match status" value="1"/>
</dbReference>
<dbReference type="Gene3D" id="1.10.260.40">
    <property type="entry name" value="lambda repressor-like DNA-binding domains"/>
    <property type="match status" value="1"/>
</dbReference>
<dbReference type="EMBL" id="JAMRYM010000004">
    <property type="protein sequence ID" value="MCM6761348.1"/>
    <property type="molecule type" value="Genomic_DNA"/>
</dbReference>
<proteinExistence type="predicted"/>
<accession>A0A9X2DVL9</accession>
<dbReference type="RefSeq" id="WP_251943465.1">
    <property type="nucleotide sequence ID" value="NZ_JAMRYM010000004.1"/>
</dbReference>
<keyword evidence="6" id="KW-1185">Reference proteome</keyword>
<comment type="caution">
    <text evidence="5">The sequence shown here is derived from an EMBL/GenBank/DDBJ whole genome shotgun (WGS) entry which is preliminary data.</text>
</comment>
<keyword evidence="1" id="KW-0805">Transcription regulation</keyword>
<name>A0A9X2DVL9_9MICO</name>
<protein>
    <submittedName>
        <fullName evidence="5">LacI family transcriptional regulator</fullName>
    </submittedName>
</protein>
<sequence>MSPRPRRPTLADVARAAGTSSTVVSYVVNDGPRPVSAELRQRVEEAIAELGYRRNSLAEALSVGRSSLVGLLVPDSSNAFFGELVRHIEHEARRRSLLTLLGNTEYDPEVERGYERTFADLRTAGILLVTIDPASAADTAPRVFLHSSPPTGDEPSVVFDDEQGTRSAVEHLLAHGYDDVHCVTGPDDFGPSGLRARSWADAVAEAGAGGRLHRVPMDRVSSEQALRTVLREERPRAVFATTDEHALALLRAASQEGIRVPSDLAVVGFDGIREALLGGVRVTTVAVPVPEMARIAFELLGETYSDAPVRHVRLPTTLVLGETCGCPTAPAPVD</sequence>
<evidence type="ECO:0000256" key="2">
    <source>
        <dbReference type="ARBA" id="ARBA00023125"/>
    </source>
</evidence>
<dbReference type="AlphaFoldDB" id="A0A9X2DVL9"/>
<keyword evidence="2" id="KW-0238">DNA-binding</keyword>
<dbReference type="InterPro" id="IPR010982">
    <property type="entry name" value="Lambda_DNA-bd_dom_sf"/>
</dbReference>
<gene>
    <name evidence="5" type="ORF">NB037_02855</name>
</gene>
<keyword evidence="3" id="KW-0804">Transcription</keyword>